<feature type="domain" description="GDPGP1-like C-terminal" evidence="14">
    <location>
        <begin position="215"/>
        <end position="347"/>
    </location>
</feature>
<keyword evidence="8" id="KW-0344">Guanine-nucleotide releasing factor</keyword>
<evidence type="ECO:0000313" key="17">
    <source>
        <dbReference type="Proteomes" id="UP001160483"/>
    </source>
</evidence>
<comment type="catalytic activity">
    <reaction evidence="1">
        <text>GDP-alpha-D-glucose + phosphate = alpha-D-glucose 1-phosphate + GDP + H(+)</text>
        <dbReference type="Rhea" id="RHEA:30387"/>
        <dbReference type="ChEBI" id="CHEBI:15378"/>
        <dbReference type="ChEBI" id="CHEBI:43474"/>
        <dbReference type="ChEBI" id="CHEBI:58189"/>
        <dbReference type="ChEBI" id="CHEBI:58601"/>
        <dbReference type="ChEBI" id="CHEBI:62230"/>
        <dbReference type="EC" id="2.7.7.78"/>
    </reaction>
</comment>
<evidence type="ECO:0000259" key="15">
    <source>
        <dbReference type="Pfam" id="PF26217"/>
    </source>
</evidence>
<dbReference type="PANTHER" id="PTHR20884:SF8">
    <property type="entry name" value="GDP-D-GLUCOSE PHOSPHORYLASE 1"/>
    <property type="match status" value="1"/>
</dbReference>
<dbReference type="GO" id="GO:0005085">
    <property type="term" value="F:guanyl-nucleotide exchange factor activity"/>
    <property type="evidence" value="ECO:0007669"/>
    <property type="project" value="UniProtKB-KW"/>
</dbReference>
<dbReference type="Proteomes" id="UP001160483">
    <property type="component" value="Unassembled WGS sequence"/>
</dbReference>
<gene>
    <name evidence="16" type="ORF">PBS003_LOCUS2325</name>
</gene>
<dbReference type="GO" id="GO:0000166">
    <property type="term" value="F:nucleotide binding"/>
    <property type="evidence" value="ECO:0007669"/>
    <property type="project" value="UniProtKB-KW"/>
</dbReference>
<accession>A0AAU9KTK0</accession>
<evidence type="ECO:0000256" key="6">
    <source>
        <dbReference type="ARBA" id="ARBA00018857"/>
    </source>
</evidence>
<dbReference type="GO" id="GO:0080048">
    <property type="term" value="F:GDP-D-glucose phosphorylase activity"/>
    <property type="evidence" value="ECO:0007669"/>
    <property type="project" value="UniProtKB-EC"/>
</dbReference>
<keyword evidence="7" id="KW-0963">Cytoplasm</keyword>
<comment type="function">
    <text evidence="2">Specific and highly efficient GDP-D-glucose phosphorylase regulating the levels of GDP-D-glucose in cells.</text>
</comment>
<dbReference type="InterPro" id="IPR058866">
    <property type="entry name" value="GDPGP1_N"/>
</dbReference>
<comment type="subcellular location">
    <subcellularLocation>
        <location evidence="3">Cytoplasm</location>
    </subcellularLocation>
</comment>
<evidence type="ECO:0000259" key="14">
    <source>
        <dbReference type="Pfam" id="PF26216"/>
    </source>
</evidence>
<evidence type="ECO:0000256" key="7">
    <source>
        <dbReference type="ARBA" id="ARBA00022490"/>
    </source>
</evidence>
<dbReference type="GO" id="GO:0006006">
    <property type="term" value="P:glucose metabolic process"/>
    <property type="evidence" value="ECO:0007669"/>
    <property type="project" value="TreeGrafter"/>
</dbReference>
<dbReference type="EMBL" id="CAKKTJ010000128">
    <property type="protein sequence ID" value="CAH0475512.1"/>
    <property type="molecule type" value="Genomic_DNA"/>
</dbReference>
<keyword evidence="12" id="KW-0378">Hydrolase</keyword>
<evidence type="ECO:0000313" key="16">
    <source>
        <dbReference type="EMBL" id="CAH0475512.1"/>
    </source>
</evidence>
<reference evidence="16" key="1">
    <citation type="submission" date="2021-11" db="EMBL/GenBank/DDBJ databases">
        <authorList>
            <person name="Islam A."/>
            <person name="Islam S."/>
            <person name="Flora M.S."/>
            <person name="Rahman M."/>
            <person name="Ziaur R.M."/>
            <person name="Epstein J.H."/>
            <person name="Hassan M."/>
            <person name="Klassen M."/>
            <person name="Woodard K."/>
            <person name="Webb A."/>
            <person name="Webby R.J."/>
            <person name="El Zowalaty M.E."/>
        </authorList>
    </citation>
    <scope>NUCLEOTIDE SEQUENCE</scope>
    <source>
        <strain evidence="16">Pbs3</strain>
    </source>
</reference>
<protein>
    <recommendedName>
        <fullName evidence="6">GDP-D-glucose phosphorylase 1</fullName>
        <ecNumber evidence="5">2.7.7.78</ecNumber>
    </recommendedName>
</protein>
<evidence type="ECO:0000256" key="4">
    <source>
        <dbReference type="ARBA" id="ARBA00006451"/>
    </source>
</evidence>
<feature type="domain" description="GDPGP1-like N-terminal" evidence="15">
    <location>
        <begin position="6"/>
        <end position="190"/>
    </location>
</feature>
<evidence type="ECO:0000256" key="10">
    <source>
        <dbReference type="ARBA" id="ARBA00022695"/>
    </source>
</evidence>
<comment type="caution">
    <text evidence="16">The sequence shown here is derived from an EMBL/GenBank/DDBJ whole genome shotgun (WGS) entry which is preliminary data.</text>
</comment>
<organism evidence="16 17">
    <name type="scientific">Peronospora belbahrii</name>
    <dbReference type="NCBI Taxonomy" id="622444"/>
    <lineage>
        <taxon>Eukaryota</taxon>
        <taxon>Sar</taxon>
        <taxon>Stramenopiles</taxon>
        <taxon>Oomycota</taxon>
        <taxon>Peronosporomycetes</taxon>
        <taxon>Peronosporales</taxon>
        <taxon>Peronosporaceae</taxon>
        <taxon>Peronospora</taxon>
    </lineage>
</organism>
<evidence type="ECO:0000256" key="9">
    <source>
        <dbReference type="ARBA" id="ARBA00022679"/>
    </source>
</evidence>
<evidence type="ECO:0000256" key="12">
    <source>
        <dbReference type="ARBA" id="ARBA00022801"/>
    </source>
</evidence>
<dbReference type="EC" id="2.7.7.78" evidence="5"/>
<comment type="similarity">
    <text evidence="4">Belongs to the GDPGP1 family.</text>
</comment>
<keyword evidence="11" id="KW-0547">Nucleotide-binding</keyword>
<dbReference type="Pfam" id="PF26216">
    <property type="entry name" value="GDPGP1_C"/>
    <property type="match status" value="1"/>
</dbReference>
<keyword evidence="9" id="KW-0808">Transferase</keyword>
<feature type="region of interest" description="Disordered" evidence="13">
    <location>
        <begin position="52"/>
        <end position="73"/>
    </location>
</feature>
<dbReference type="AlphaFoldDB" id="A0AAU9KTK0"/>
<evidence type="ECO:0000256" key="13">
    <source>
        <dbReference type="SAM" id="MobiDB-lite"/>
    </source>
</evidence>
<evidence type="ECO:0000256" key="5">
    <source>
        <dbReference type="ARBA" id="ARBA00012507"/>
    </source>
</evidence>
<dbReference type="GO" id="GO:0016787">
    <property type="term" value="F:hydrolase activity"/>
    <property type="evidence" value="ECO:0007669"/>
    <property type="project" value="UniProtKB-KW"/>
</dbReference>
<dbReference type="PANTHER" id="PTHR20884">
    <property type="entry name" value="GDP-D-GLUCOSE PHOSPHORYLASE 1"/>
    <property type="match status" value="1"/>
</dbReference>
<evidence type="ECO:0000256" key="3">
    <source>
        <dbReference type="ARBA" id="ARBA00004496"/>
    </source>
</evidence>
<keyword evidence="10" id="KW-0548">Nucleotidyltransferase</keyword>
<evidence type="ECO:0000256" key="2">
    <source>
        <dbReference type="ARBA" id="ARBA00003049"/>
    </source>
</evidence>
<dbReference type="Pfam" id="PF26217">
    <property type="entry name" value="GDPGP1_N"/>
    <property type="match status" value="1"/>
</dbReference>
<evidence type="ECO:0000256" key="8">
    <source>
        <dbReference type="ARBA" id="ARBA00022658"/>
    </source>
</evidence>
<dbReference type="InterPro" id="IPR026506">
    <property type="entry name" value="GDPGP"/>
</dbReference>
<dbReference type="InterPro" id="IPR058865">
    <property type="entry name" value="GDPGP1_C"/>
</dbReference>
<name>A0AAU9KTK0_9STRA</name>
<proteinExistence type="inferred from homology"/>
<evidence type="ECO:0000256" key="1">
    <source>
        <dbReference type="ARBA" id="ARBA00000063"/>
    </source>
</evidence>
<dbReference type="GO" id="GO:0005737">
    <property type="term" value="C:cytoplasm"/>
    <property type="evidence" value="ECO:0007669"/>
    <property type="project" value="UniProtKB-SubCell"/>
</dbReference>
<sequence length="364" mass="40727">MAMTNLDELLLSQWDRVVFFEPGVMRTRIDDTIRRRVPGTLGLVVQFNPSHLKSKRPVDPLLAKPSTDETSTKPKAMGFNFTLAKKEEFLCGLRFGMGDEHHLSLVQAIDMRDARKEEPEHFVLVNVAPLVRGHMLFVLELNRVKPQTMTKKFMQYALSISQAIQRECFALGFNSAGAWSSVNHFHLQGYFFPHIESRVSANFPVATQVRDEMFRVGGVVVKHMLDWKTTCYVVEPEDSASGGAHVVEIAWTLLELLQSQSIPHNILIVGMTVFIFPRHAQCENGVGLFPDSASESDTSATFAGRLRIAVAELAGLVIAGDSVVYDNLTEDMFNTILQKEVSLNASEEAALMATWKEKLNISMK</sequence>
<evidence type="ECO:0000256" key="11">
    <source>
        <dbReference type="ARBA" id="ARBA00022741"/>
    </source>
</evidence>